<sequence>MEKSTKKFLSVLLSIAMLLSFPIAVNANQAYDETFNGTYVAPSSTKNYLISGDEASLTEWYGERVKTNKGVYSVRQNQYGLNEDGNIIEAKQQTKYTLWLAQYGVATLKFVVPEDGKYVITTLRNKQYSNDKKPSVSHNDIRVYEDINGNKDAALDIASAKDKTDNIMYASALTYTYHEGDVLYIAASAAFGGYETQSLLENDSDFLNLRPNDMVYDIEIRNVDDIDPNTCTHAFSYFVSREQQENSCIETETRECELCGKRFTLEYENHNYIGFEIKEPEDAKCGEKQKVTFGDKCSRCQKEEYVHTYTTYTDHKLGDDKKLVDPNDEIVKDFWRHYSYNGGVNQGWNAFYEGTCTDCGEYIKYQLEESPCRDEENNVKHDFGVDESSIDCQHPATCKTCGYTAAPHKFEDEKDESYKGSKCIHSYSKCKCCDKYRSNYINHKKVRYIQVTHQYGKVCGTYKIHCDECNEDITPVLTCHSYYTVENEDGTYTKKCSRCGQLYNNDNHGGNPGGSTGGSTGSGGGFVPAPAPEDTDKNDDDKKPEAKPNETTPAPSTSKKPAKVTIKKPQSKKKAVVVTWKPAKNVTGYEIQVATDKKFKKNKKSVKVNKKKAKKKTVKNLKKNKKYYVRVRSYKIVNGKKVYGKWSKVKAVKTK</sequence>
<evidence type="ECO:0000313" key="4">
    <source>
        <dbReference type="EMBL" id="SJZ51212.1"/>
    </source>
</evidence>
<dbReference type="Pfam" id="PF00041">
    <property type="entry name" value="fn3"/>
    <property type="match status" value="1"/>
</dbReference>
<evidence type="ECO:0000256" key="2">
    <source>
        <dbReference type="SAM" id="SignalP"/>
    </source>
</evidence>
<feature type="domain" description="Fibronectin type-III" evidence="3">
    <location>
        <begin position="560"/>
        <end position="655"/>
    </location>
</feature>
<organism evidence="4 5">
    <name type="scientific">Eubacterium coprostanoligenes</name>
    <dbReference type="NCBI Taxonomy" id="290054"/>
    <lineage>
        <taxon>Bacteria</taxon>
        <taxon>Bacillati</taxon>
        <taxon>Bacillota</taxon>
        <taxon>Clostridia</taxon>
        <taxon>Eubacteriales</taxon>
        <taxon>Eubacteriaceae</taxon>
        <taxon>Eubacterium</taxon>
    </lineage>
</organism>
<feature type="compositionally biased region" description="Basic and acidic residues" evidence="1">
    <location>
        <begin position="539"/>
        <end position="548"/>
    </location>
</feature>
<protein>
    <submittedName>
        <fullName evidence="4">Fibronectin type III domain-containing protein</fullName>
    </submittedName>
</protein>
<dbReference type="InterPro" id="IPR003961">
    <property type="entry name" value="FN3_dom"/>
</dbReference>
<proteinExistence type="predicted"/>
<feature type="chain" id="PRO_5038994769" evidence="2">
    <location>
        <begin position="28"/>
        <end position="655"/>
    </location>
</feature>
<dbReference type="Proteomes" id="UP000190657">
    <property type="component" value="Unassembled WGS sequence"/>
</dbReference>
<dbReference type="EMBL" id="FUWW01000007">
    <property type="protein sequence ID" value="SJZ51212.1"/>
    <property type="molecule type" value="Genomic_DNA"/>
</dbReference>
<feature type="compositionally biased region" description="Basic residues" evidence="1">
    <location>
        <begin position="560"/>
        <end position="572"/>
    </location>
</feature>
<accession>A0A1T4L8W8</accession>
<dbReference type="PROSITE" id="PS50853">
    <property type="entry name" value="FN3"/>
    <property type="match status" value="1"/>
</dbReference>
<dbReference type="InterPro" id="IPR036116">
    <property type="entry name" value="FN3_sf"/>
</dbReference>
<keyword evidence="2" id="KW-0732">Signal</keyword>
<dbReference type="RefSeq" id="WP_078768286.1">
    <property type="nucleotide sequence ID" value="NZ_FUWW01000007.1"/>
</dbReference>
<evidence type="ECO:0000259" key="3">
    <source>
        <dbReference type="PROSITE" id="PS50853"/>
    </source>
</evidence>
<keyword evidence="5" id="KW-1185">Reference proteome</keyword>
<gene>
    <name evidence="4" type="ORF">SAMN02745114_00797</name>
</gene>
<feature type="signal peptide" evidence="2">
    <location>
        <begin position="1"/>
        <end position="27"/>
    </location>
</feature>
<dbReference type="Gene3D" id="2.60.40.10">
    <property type="entry name" value="Immunoglobulins"/>
    <property type="match status" value="1"/>
</dbReference>
<dbReference type="STRING" id="290054.SAMN02745114_00797"/>
<feature type="compositionally biased region" description="Polar residues" evidence="1">
    <location>
        <begin position="549"/>
        <end position="559"/>
    </location>
</feature>
<feature type="compositionally biased region" description="Gly residues" evidence="1">
    <location>
        <begin position="510"/>
        <end position="526"/>
    </location>
</feature>
<name>A0A1T4L8W8_9FIRM</name>
<dbReference type="SUPFAM" id="SSF49265">
    <property type="entry name" value="Fibronectin type III"/>
    <property type="match status" value="1"/>
</dbReference>
<dbReference type="AlphaFoldDB" id="A0A1T4L8W8"/>
<dbReference type="OrthoDB" id="1956884at2"/>
<dbReference type="InterPro" id="IPR013783">
    <property type="entry name" value="Ig-like_fold"/>
</dbReference>
<evidence type="ECO:0000313" key="5">
    <source>
        <dbReference type="Proteomes" id="UP000190657"/>
    </source>
</evidence>
<reference evidence="5" key="1">
    <citation type="submission" date="2017-02" db="EMBL/GenBank/DDBJ databases">
        <authorList>
            <person name="Varghese N."/>
            <person name="Submissions S."/>
        </authorList>
    </citation>
    <scope>NUCLEOTIDE SEQUENCE [LARGE SCALE GENOMIC DNA]</scope>
    <source>
        <strain evidence="5">ATCC 51222</strain>
    </source>
</reference>
<feature type="region of interest" description="Disordered" evidence="1">
    <location>
        <begin position="507"/>
        <end position="572"/>
    </location>
</feature>
<dbReference type="SMART" id="SM00060">
    <property type="entry name" value="FN3"/>
    <property type="match status" value="1"/>
</dbReference>
<evidence type="ECO:0000256" key="1">
    <source>
        <dbReference type="SAM" id="MobiDB-lite"/>
    </source>
</evidence>